<gene>
    <name evidence="1" type="ORF">HNR67_003153</name>
</gene>
<evidence type="ECO:0008006" key="3">
    <source>
        <dbReference type="Google" id="ProtNLM"/>
    </source>
</evidence>
<proteinExistence type="predicted"/>
<dbReference type="SUPFAM" id="SSF46565">
    <property type="entry name" value="Chaperone J-domain"/>
    <property type="match status" value="1"/>
</dbReference>
<dbReference type="Gene3D" id="1.10.287.110">
    <property type="entry name" value="DnaJ domain"/>
    <property type="match status" value="1"/>
</dbReference>
<dbReference type="EMBL" id="JACHMH010000001">
    <property type="protein sequence ID" value="MBB4677035.1"/>
    <property type="molecule type" value="Genomic_DNA"/>
</dbReference>
<name>A0A7W7C9I3_9PSEU</name>
<evidence type="ECO:0000313" key="2">
    <source>
        <dbReference type="Proteomes" id="UP000533598"/>
    </source>
</evidence>
<dbReference type="AlphaFoldDB" id="A0A7W7C9I3"/>
<organism evidence="1 2">
    <name type="scientific">Crossiella cryophila</name>
    <dbReference type="NCBI Taxonomy" id="43355"/>
    <lineage>
        <taxon>Bacteria</taxon>
        <taxon>Bacillati</taxon>
        <taxon>Actinomycetota</taxon>
        <taxon>Actinomycetes</taxon>
        <taxon>Pseudonocardiales</taxon>
        <taxon>Pseudonocardiaceae</taxon>
        <taxon>Crossiella</taxon>
    </lineage>
</organism>
<comment type="caution">
    <text evidence="1">The sequence shown here is derived from an EMBL/GenBank/DDBJ whole genome shotgun (WGS) entry which is preliminary data.</text>
</comment>
<dbReference type="Proteomes" id="UP000533598">
    <property type="component" value="Unassembled WGS sequence"/>
</dbReference>
<dbReference type="RefSeq" id="WP_185002897.1">
    <property type="nucleotide sequence ID" value="NZ_BAAAUI010000002.1"/>
</dbReference>
<keyword evidence="2" id="KW-1185">Reference proteome</keyword>
<accession>A0A7W7C9I3</accession>
<dbReference type="InterPro" id="IPR036869">
    <property type="entry name" value="J_dom_sf"/>
</dbReference>
<sequence>MVQTGGEPPADRAAFREFVRKHHPDVGGDPVLFAAVVEQYRRRQREQGEPESEVDDRFAGPVEFVVTPRGIRGIATRIGRWRARRRRPPRVS</sequence>
<protein>
    <recommendedName>
        <fullName evidence="3">J domain-containing protein</fullName>
    </recommendedName>
</protein>
<evidence type="ECO:0000313" key="1">
    <source>
        <dbReference type="EMBL" id="MBB4677035.1"/>
    </source>
</evidence>
<reference evidence="1 2" key="1">
    <citation type="submission" date="2020-08" db="EMBL/GenBank/DDBJ databases">
        <title>Sequencing the genomes of 1000 actinobacteria strains.</title>
        <authorList>
            <person name="Klenk H.-P."/>
        </authorList>
    </citation>
    <scope>NUCLEOTIDE SEQUENCE [LARGE SCALE GENOMIC DNA]</scope>
    <source>
        <strain evidence="1 2">DSM 44230</strain>
    </source>
</reference>